<dbReference type="STRING" id="570519.SAMN04488116_2228"/>
<dbReference type="OrthoDB" id="9802676at2"/>
<dbReference type="RefSeq" id="WP_073179504.1">
    <property type="nucleotide sequence ID" value="NZ_FQWL01000003.1"/>
</dbReference>
<dbReference type="Pfam" id="PF00383">
    <property type="entry name" value="dCMP_cyt_deam_1"/>
    <property type="match status" value="1"/>
</dbReference>
<dbReference type="PROSITE" id="PS51747">
    <property type="entry name" value="CYT_DCMP_DEAMINASES_2"/>
    <property type="match status" value="1"/>
</dbReference>
<organism evidence="4 5">
    <name type="scientific">Flagellimonas flava</name>
    <dbReference type="NCBI Taxonomy" id="570519"/>
    <lineage>
        <taxon>Bacteria</taxon>
        <taxon>Pseudomonadati</taxon>
        <taxon>Bacteroidota</taxon>
        <taxon>Flavobacteriia</taxon>
        <taxon>Flavobacteriales</taxon>
        <taxon>Flavobacteriaceae</taxon>
        <taxon>Flagellimonas</taxon>
    </lineage>
</organism>
<sequence length="138" mass="15088">MENAHQFMARCQQLANQAAAKGNSAVGSLISVDNEVIAEAEEAGFTKQDVSCHAEMEVIREARKTLGKDMSKAILYTTKEPCVMCSYAIRFHKIGTVVFKEKSAELGGLSSAYNLLTSDNVPKSWGSPVQCIQLEQEE</sequence>
<dbReference type="EMBL" id="FQWL01000003">
    <property type="protein sequence ID" value="SHG71507.1"/>
    <property type="molecule type" value="Genomic_DNA"/>
</dbReference>
<dbReference type="Gene3D" id="3.40.140.10">
    <property type="entry name" value="Cytidine Deaminase, domain 2"/>
    <property type="match status" value="1"/>
</dbReference>
<evidence type="ECO:0000259" key="3">
    <source>
        <dbReference type="PROSITE" id="PS51747"/>
    </source>
</evidence>
<dbReference type="PROSITE" id="PS00903">
    <property type="entry name" value="CYT_DCMP_DEAMINASES_1"/>
    <property type="match status" value="1"/>
</dbReference>
<evidence type="ECO:0000313" key="5">
    <source>
        <dbReference type="Proteomes" id="UP000184532"/>
    </source>
</evidence>
<keyword evidence="5" id="KW-1185">Reference proteome</keyword>
<name>A0A1M5M2I1_9FLAO</name>
<protein>
    <submittedName>
        <fullName evidence="4">tRNA(Arg) A34 adenosine deaminase TadA</fullName>
    </submittedName>
</protein>
<dbReference type="GO" id="GO:0008270">
    <property type="term" value="F:zinc ion binding"/>
    <property type="evidence" value="ECO:0007669"/>
    <property type="project" value="InterPro"/>
</dbReference>
<keyword evidence="2" id="KW-0862">Zinc</keyword>
<dbReference type="CDD" id="cd01285">
    <property type="entry name" value="nucleoside_deaminase"/>
    <property type="match status" value="1"/>
</dbReference>
<proteinExistence type="predicted"/>
<feature type="domain" description="CMP/dCMP-type deaminase" evidence="3">
    <location>
        <begin position="2"/>
        <end position="110"/>
    </location>
</feature>
<evidence type="ECO:0000313" key="4">
    <source>
        <dbReference type="EMBL" id="SHG71507.1"/>
    </source>
</evidence>
<keyword evidence="1" id="KW-0479">Metal-binding</keyword>
<dbReference type="InterPro" id="IPR016192">
    <property type="entry name" value="APOBEC/CMP_deaminase_Zn-bd"/>
</dbReference>
<accession>A0A1M5M2I1</accession>
<dbReference type="InterPro" id="IPR016193">
    <property type="entry name" value="Cytidine_deaminase-like"/>
</dbReference>
<evidence type="ECO:0000256" key="1">
    <source>
        <dbReference type="ARBA" id="ARBA00022723"/>
    </source>
</evidence>
<evidence type="ECO:0000256" key="2">
    <source>
        <dbReference type="ARBA" id="ARBA00022833"/>
    </source>
</evidence>
<reference evidence="5" key="1">
    <citation type="submission" date="2016-11" db="EMBL/GenBank/DDBJ databases">
        <authorList>
            <person name="Varghese N."/>
            <person name="Submissions S."/>
        </authorList>
    </citation>
    <scope>NUCLEOTIDE SEQUENCE [LARGE SCALE GENOMIC DNA]</scope>
    <source>
        <strain evidence="5">DSM 22638</strain>
    </source>
</reference>
<dbReference type="InterPro" id="IPR002125">
    <property type="entry name" value="CMP_dCMP_dom"/>
</dbReference>
<dbReference type="SUPFAM" id="SSF53927">
    <property type="entry name" value="Cytidine deaminase-like"/>
    <property type="match status" value="1"/>
</dbReference>
<dbReference type="GO" id="GO:0016787">
    <property type="term" value="F:hydrolase activity"/>
    <property type="evidence" value="ECO:0007669"/>
    <property type="project" value="InterPro"/>
</dbReference>
<dbReference type="Proteomes" id="UP000184532">
    <property type="component" value="Unassembled WGS sequence"/>
</dbReference>
<dbReference type="PANTHER" id="PTHR11079">
    <property type="entry name" value="CYTOSINE DEAMINASE FAMILY MEMBER"/>
    <property type="match status" value="1"/>
</dbReference>
<dbReference type="AlphaFoldDB" id="A0A1M5M2I1"/>
<gene>
    <name evidence="4" type="ORF">SAMN04488116_2228</name>
</gene>
<dbReference type="PANTHER" id="PTHR11079:SF179">
    <property type="entry name" value="TRNA(ADENINE(34)) DEAMINASE, CHLOROPLASTIC"/>
    <property type="match status" value="1"/>
</dbReference>